<evidence type="ECO:0000256" key="1">
    <source>
        <dbReference type="ARBA" id="ARBA00093464"/>
    </source>
</evidence>
<evidence type="ECO:0000256" key="3">
    <source>
        <dbReference type="SAM" id="MobiDB-lite"/>
    </source>
</evidence>
<keyword evidence="5" id="KW-1185">Reference proteome</keyword>
<dbReference type="OrthoDB" id="6400110at2"/>
<dbReference type="RefSeq" id="WP_121840780.1">
    <property type="nucleotide sequence ID" value="NZ_ML014872.1"/>
</dbReference>
<comment type="caution">
    <text evidence="4">The sequence shown here is derived from an EMBL/GenBank/DDBJ whole genome shotgun (WGS) entry which is preliminary data.</text>
</comment>
<comment type="similarity">
    <text evidence="1">Belongs to the MaoP family.</text>
</comment>
<dbReference type="AlphaFoldDB" id="A0A3L8PR97"/>
<reference evidence="4 5" key="1">
    <citation type="submission" date="2018-09" db="EMBL/GenBank/DDBJ databases">
        <title>Phylogeny of the Shewanellaceae, and recommendation for two new genera, Pseudoshewanella and Parashewanella.</title>
        <authorList>
            <person name="Wang G."/>
        </authorList>
    </citation>
    <scope>NUCLEOTIDE SEQUENCE [LARGE SCALE GENOMIC DNA]</scope>
    <source>
        <strain evidence="4 5">C51</strain>
    </source>
</reference>
<organism evidence="4 5">
    <name type="scientific">Parashewanella curva</name>
    <dbReference type="NCBI Taxonomy" id="2338552"/>
    <lineage>
        <taxon>Bacteria</taxon>
        <taxon>Pseudomonadati</taxon>
        <taxon>Pseudomonadota</taxon>
        <taxon>Gammaproteobacteria</taxon>
        <taxon>Alteromonadales</taxon>
        <taxon>Shewanellaceae</taxon>
        <taxon>Parashewanella</taxon>
    </lineage>
</organism>
<name>A0A3L8PR97_9GAMM</name>
<dbReference type="Pfam" id="PF04219">
    <property type="entry name" value="DUF413"/>
    <property type="match status" value="1"/>
</dbReference>
<feature type="region of interest" description="Disordered" evidence="3">
    <location>
        <begin position="96"/>
        <end position="127"/>
    </location>
</feature>
<sequence>MEKRESQSFSSKSRFYGEQYFPHGLARSGDFTRQQVTLLEAHGAVYEALHRGTIQPKNEEEQRFVNVCSGEAVAVSPHEKVWMTFVRKIEAQKSFSPFGKSTKKHPETVPSIDIDDHEDHGFEIDDE</sequence>
<proteinExistence type="inferred from homology"/>
<dbReference type="Proteomes" id="UP000281474">
    <property type="component" value="Unassembled WGS sequence"/>
</dbReference>
<protein>
    <recommendedName>
        <fullName evidence="2">Macrodomain Ori protein</fullName>
    </recommendedName>
</protein>
<feature type="compositionally biased region" description="Basic and acidic residues" evidence="3">
    <location>
        <begin position="117"/>
        <end position="127"/>
    </location>
</feature>
<dbReference type="EMBL" id="QZEI01000123">
    <property type="protein sequence ID" value="RLV57886.1"/>
    <property type="molecule type" value="Genomic_DNA"/>
</dbReference>
<accession>A0A3L8PR97</accession>
<dbReference type="InterPro" id="IPR007335">
    <property type="entry name" value="DUF413"/>
</dbReference>
<evidence type="ECO:0000256" key="2">
    <source>
        <dbReference type="ARBA" id="ARBA00093628"/>
    </source>
</evidence>
<evidence type="ECO:0000313" key="5">
    <source>
        <dbReference type="Proteomes" id="UP000281474"/>
    </source>
</evidence>
<evidence type="ECO:0000313" key="4">
    <source>
        <dbReference type="EMBL" id="RLV57886.1"/>
    </source>
</evidence>
<gene>
    <name evidence="4" type="ORF">D5018_20175</name>
</gene>